<dbReference type="EMBL" id="JAEPWM010000001">
    <property type="protein sequence ID" value="MBK6004824.1"/>
    <property type="molecule type" value="Genomic_DNA"/>
</dbReference>
<feature type="domain" description="HTH gntR-type" evidence="4">
    <location>
        <begin position="10"/>
        <end position="77"/>
    </location>
</feature>
<dbReference type="Gene3D" id="1.20.120.530">
    <property type="entry name" value="GntR ligand-binding domain-like"/>
    <property type="match status" value="1"/>
</dbReference>
<evidence type="ECO:0000313" key="6">
    <source>
        <dbReference type="Proteomes" id="UP000630528"/>
    </source>
</evidence>
<dbReference type="SMART" id="SM00895">
    <property type="entry name" value="FCD"/>
    <property type="match status" value="1"/>
</dbReference>
<dbReference type="Gene3D" id="1.10.10.10">
    <property type="entry name" value="Winged helix-like DNA-binding domain superfamily/Winged helix DNA-binding domain"/>
    <property type="match status" value="1"/>
</dbReference>
<name>A0A934TP59_9BURK</name>
<protein>
    <submittedName>
        <fullName evidence="5">GntR family transcriptional regulator</fullName>
    </submittedName>
</protein>
<dbReference type="SUPFAM" id="SSF46785">
    <property type="entry name" value="Winged helix' DNA-binding domain"/>
    <property type="match status" value="1"/>
</dbReference>
<dbReference type="PROSITE" id="PS50949">
    <property type="entry name" value="HTH_GNTR"/>
    <property type="match status" value="1"/>
</dbReference>
<dbReference type="PANTHER" id="PTHR43537">
    <property type="entry name" value="TRANSCRIPTIONAL REGULATOR, GNTR FAMILY"/>
    <property type="match status" value="1"/>
</dbReference>
<gene>
    <name evidence="5" type="ORF">JJB11_01865</name>
</gene>
<reference evidence="5" key="2">
    <citation type="submission" date="2021-01" db="EMBL/GenBank/DDBJ databases">
        <authorList>
            <person name="Kang M."/>
        </authorList>
    </citation>
    <scope>NUCLEOTIDE SEQUENCE</scope>
    <source>
        <strain evidence="5">KACC 17527</strain>
    </source>
</reference>
<dbReference type="InterPro" id="IPR011711">
    <property type="entry name" value="GntR_C"/>
</dbReference>
<evidence type="ECO:0000313" key="5">
    <source>
        <dbReference type="EMBL" id="MBK6004824.1"/>
    </source>
</evidence>
<proteinExistence type="predicted"/>
<dbReference type="AlphaFoldDB" id="A0A934TP59"/>
<dbReference type="CDD" id="cd07377">
    <property type="entry name" value="WHTH_GntR"/>
    <property type="match status" value="1"/>
</dbReference>
<dbReference type="GO" id="GO:0003700">
    <property type="term" value="F:DNA-binding transcription factor activity"/>
    <property type="evidence" value="ECO:0007669"/>
    <property type="project" value="InterPro"/>
</dbReference>
<accession>A0A934TP59</accession>
<evidence type="ECO:0000259" key="4">
    <source>
        <dbReference type="PROSITE" id="PS50949"/>
    </source>
</evidence>
<dbReference type="InterPro" id="IPR000524">
    <property type="entry name" value="Tscrpt_reg_HTH_GntR"/>
</dbReference>
<evidence type="ECO:0000256" key="2">
    <source>
        <dbReference type="ARBA" id="ARBA00023125"/>
    </source>
</evidence>
<dbReference type="InterPro" id="IPR008920">
    <property type="entry name" value="TF_FadR/GntR_C"/>
</dbReference>
<dbReference type="SMART" id="SM00345">
    <property type="entry name" value="HTH_GNTR"/>
    <property type="match status" value="1"/>
</dbReference>
<comment type="caution">
    <text evidence="5">The sequence shown here is derived from an EMBL/GenBank/DDBJ whole genome shotgun (WGS) entry which is preliminary data.</text>
</comment>
<sequence>MRPPVNQSATSLVESAYEQIRRRILDNVWPPGHNALEHEVAADLGMSRTPVREALMRLQNEGLLEVIPRHGVRVLPVSGVDMQEIYQVLTALECMAAELLAARKPGVKELAPLVDATKAMGKALKADDLDAWAVADERFHQDLLDLAGNRHLRATVLNYWDRTHRARMFSLRLRPKPVNSTKEHMQMVERLLAGDAEGAARVTRAHRERARHELVAIFERFKLAQM</sequence>
<dbReference type="InterPro" id="IPR036388">
    <property type="entry name" value="WH-like_DNA-bd_sf"/>
</dbReference>
<dbReference type="GO" id="GO:0003677">
    <property type="term" value="F:DNA binding"/>
    <property type="evidence" value="ECO:0007669"/>
    <property type="project" value="UniProtKB-KW"/>
</dbReference>
<keyword evidence="3" id="KW-0804">Transcription</keyword>
<organism evidence="5 6">
    <name type="scientific">Ramlibacter ginsenosidimutans</name>
    <dbReference type="NCBI Taxonomy" id="502333"/>
    <lineage>
        <taxon>Bacteria</taxon>
        <taxon>Pseudomonadati</taxon>
        <taxon>Pseudomonadota</taxon>
        <taxon>Betaproteobacteria</taxon>
        <taxon>Burkholderiales</taxon>
        <taxon>Comamonadaceae</taxon>
        <taxon>Ramlibacter</taxon>
    </lineage>
</organism>
<keyword evidence="2" id="KW-0238">DNA-binding</keyword>
<dbReference type="Pfam" id="PF07729">
    <property type="entry name" value="FCD"/>
    <property type="match status" value="1"/>
</dbReference>
<keyword evidence="1" id="KW-0805">Transcription regulation</keyword>
<evidence type="ECO:0000256" key="3">
    <source>
        <dbReference type="ARBA" id="ARBA00023163"/>
    </source>
</evidence>
<dbReference type="Proteomes" id="UP000630528">
    <property type="component" value="Unassembled WGS sequence"/>
</dbReference>
<dbReference type="InterPro" id="IPR036390">
    <property type="entry name" value="WH_DNA-bd_sf"/>
</dbReference>
<dbReference type="Pfam" id="PF00392">
    <property type="entry name" value="GntR"/>
    <property type="match status" value="1"/>
</dbReference>
<dbReference type="PRINTS" id="PR00035">
    <property type="entry name" value="HTHGNTR"/>
</dbReference>
<reference evidence="5" key="1">
    <citation type="journal article" date="2012" name="J. Microbiol. Biotechnol.">
        <title>Ramlibacter ginsenosidimutans sp. nov., with ginsenoside-converting activity.</title>
        <authorList>
            <person name="Wang L."/>
            <person name="An D.S."/>
            <person name="Kim S.G."/>
            <person name="Jin F.X."/>
            <person name="Kim S.C."/>
            <person name="Lee S.T."/>
            <person name="Im W.T."/>
        </authorList>
    </citation>
    <scope>NUCLEOTIDE SEQUENCE</scope>
    <source>
        <strain evidence="5">KACC 17527</strain>
    </source>
</reference>
<dbReference type="PANTHER" id="PTHR43537:SF24">
    <property type="entry name" value="GLUCONATE OPERON TRANSCRIPTIONAL REPRESSOR"/>
    <property type="match status" value="1"/>
</dbReference>
<keyword evidence="6" id="KW-1185">Reference proteome</keyword>
<evidence type="ECO:0000256" key="1">
    <source>
        <dbReference type="ARBA" id="ARBA00023015"/>
    </source>
</evidence>
<dbReference type="SUPFAM" id="SSF48008">
    <property type="entry name" value="GntR ligand-binding domain-like"/>
    <property type="match status" value="1"/>
</dbReference>